<comment type="catalytic activity">
    <reaction evidence="4">
        <text>oxaloacetate + acetyl-CoA + H2O = citrate + CoA + H(+)</text>
        <dbReference type="Rhea" id="RHEA:16845"/>
        <dbReference type="ChEBI" id="CHEBI:15377"/>
        <dbReference type="ChEBI" id="CHEBI:15378"/>
        <dbReference type="ChEBI" id="CHEBI:16452"/>
        <dbReference type="ChEBI" id="CHEBI:16947"/>
        <dbReference type="ChEBI" id="CHEBI:57287"/>
        <dbReference type="ChEBI" id="CHEBI:57288"/>
        <dbReference type="EC" id="2.3.3.16"/>
    </reaction>
</comment>
<dbReference type="GO" id="GO:0005829">
    <property type="term" value="C:cytosol"/>
    <property type="evidence" value="ECO:0007669"/>
    <property type="project" value="TreeGrafter"/>
</dbReference>
<evidence type="ECO:0000256" key="7">
    <source>
        <dbReference type="RuleBase" id="RU003406"/>
    </source>
</evidence>
<name>A0A543PQ15_9MICO</name>
<dbReference type="InterPro" id="IPR002020">
    <property type="entry name" value="Citrate_synthase"/>
</dbReference>
<dbReference type="InterPro" id="IPR024176">
    <property type="entry name" value="Citrate_synthase_bac-typ"/>
</dbReference>
<evidence type="ECO:0000256" key="2">
    <source>
        <dbReference type="ARBA" id="ARBA00010566"/>
    </source>
</evidence>
<gene>
    <name evidence="9" type="ORF">FHX52_2876</name>
</gene>
<dbReference type="InterPro" id="IPR016142">
    <property type="entry name" value="Citrate_synth-like_lrg_a-sub"/>
</dbReference>
<keyword evidence="3 5" id="KW-0808">Transferase</keyword>
<dbReference type="InterPro" id="IPR019810">
    <property type="entry name" value="Citrate_synthase_AS"/>
</dbReference>
<dbReference type="AlphaFoldDB" id="A0A543PQ15"/>
<dbReference type="InterPro" id="IPR036969">
    <property type="entry name" value="Citrate_synthase_sf"/>
</dbReference>
<evidence type="ECO:0000256" key="6">
    <source>
        <dbReference type="PIRSR" id="PIRSR001369-1"/>
    </source>
</evidence>
<evidence type="ECO:0000256" key="8">
    <source>
        <dbReference type="SAM" id="MobiDB-lite"/>
    </source>
</evidence>
<dbReference type="SUPFAM" id="SSF48256">
    <property type="entry name" value="Citrate synthase"/>
    <property type="match status" value="1"/>
</dbReference>
<dbReference type="PANTHER" id="PTHR11739">
    <property type="entry name" value="CITRATE SYNTHASE"/>
    <property type="match status" value="1"/>
</dbReference>
<evidence type="ECO:0000256" key="3">
    <source>
        <dbReference type="ARBA" id="ARBA00022679"/>
    </source>
</evidence>
<comment type="similarity">
    <text evidence="2 5 7">Belongs to the citrate synthase family.</text>
</comment>
<dbReference type="RefSeq" id="WP_141823018.1">
    <property type="nucleotide sequence ID" value="NZ_BAAAQC010000004.1"/>
</dbReference>
<dbReference type="Gene3D" id="1.10.230.10">
    <property type="entry name" value="Cytochrome P450-Terp, domain 2"/>
    <property type="match status" value="1"/>
</dbReference>
<dbReference type="Pfam" id="PF00285">
    <property type="entry name" value="Citrate_synt"/>
    <property type="match status" value="1"/>
</dbReference>
<evidence type="ECO:0000256" key="4">
    <source>
        <dbReference type="ARBA" id="ARBA00049288"/>
    </source>
</evidence>
<evidence type="ECO:0000256" key="5">
    <source>
        <dbReference type="PIRNR" id="PIRNR001369"/>
    </source>
</evidence>
<proteinExistence type="inferred from homology"/>
<dbReference type="UniPathway" id="UPA00223"/>
<evidence type="ECO:0000313" key="9">
    <source>
        <dbReference type="EMBL" id="TQN46170.1"/>
    </source>
</evidence>
<dbReference type="PROSITE" id="PS00480">
    <property type="entry name" value="CITRATE_SYNTHASE"/>
    <property type="match status" value="1"/>
</dbReference>
<dbReference type="PIRSF" id="PIRSF001369">
    <property type="entry name" value="Citrate_synth"/>
    <property type="match status" value="1"/>
</dbReference>
<organism evidence="9 10">
    <name type="scientific">Humibacillus xanthopallidus</name>
    <dbReference type="NCBI Taxonomy" id="412689"/>
    <lineage>
        <taxon>Bacteria</taxon>
        <taxon>Bacillati</taxon>
        <taxon>Actinomycetota</taxon>
        <taxon>Actinomycetes</taxon>
        <taxon>Micrococcales</taxon>
        <taxon>Intrasporangiaceae</taxon>
        <taxon>Humibacillus</taxon>
    </lineage>
</organism>
<feature type="region of interest" description="Disordered" evidence="8">
    <location>
        <begin position="378"/>
        <end position="400"/>
    </location>
</feature>
<dbReference type="GO" id="GO:0005975">
    <property type="term" value="P:carbohydrate metabolic process"/>
    <property type="evidence" value="ECO:0007669"/>
    <property type="project" value="TreeGrafter"/>
</dbReference>
<reference evidence="9 10" key="1">
    <citation type="submission" date="2019-06" db="EMBL/GenBank/DDBJ databases">
        <title>Sequencing the genomes of 1000 actinobacteria strains.</title>
        <authorList>
            <person name="Klenk H.-P."/>
        </authorList>
    </citation>
    <scope>NUCLEOTIDE SEQUENCE [LARGE SCALE GENOMIC DNA]</scope>
    <source>
        <strain evidence="9 10">DSM 21776</strain>
    </source>
</reference>
<dbReference type="PRINTS" id="PR00143">
    <property type="entry name" value="CITRTSNTHASE"/>
</dbReference>
<sequence length="400" mass="42867">MSTTAAEGRPAATSSSAGFVTVPPGLAKVVVTETELGDVRGDEGFYHYRQYSAVDLAEQVSFEEAAHLLLVGHLPDADELDAFRAELGLRRPMPPRLAALLPEICRTTSDSLQVLRTALSAWGGIADLRPLYDSSEEERREAVLSAIAVTPTILAAAHRLQRGLEPVPADSSLRHAADYLRMVTGEVPAEHEARAVESYLVATMDHGFNASTFTARVIASTGADLAACLVGAIGSFSGPKHGGAPSRALEALDEIGSLDRAAAWVRQRVESGDRIMGFGHAVYRTRDPRSEMLKEIARGWDDPLVDLAVGVEDAVEQTLAELKPGRELHANVEFYAGVVMKLAGLHPSMFTPTFCVARVVGWGANVLEQARDPKIIRPAARYVGPPPPQPLPDRAAGHAH</sequence>
<dbReference type="GO" id="GO:0036440">
    <property type="term" value="F:citrate synthase activity"/>
    <property type="evidence" value="ECO:0007669"/>
    <property type="project" value="UniProtKB-EC"/>
</dbReference>
<evidence type="ECO:0000256" key="1">
    <source>
        <dbReference type="ARBA" id="ARBA00005163"/>
    </source>
</evidence>
<evidence type="ECO:0000313" key="10">
    <source>
        <dbReference type="Proteomes" id="UP000320085"/>
    </source>
</evidence>
<dbReference type="PANTHER" id="PTHR11739:SF23">
    <property type="entry name" value="CITRATE SYNTHASE 2-RELATED"/>
    <property type="match status" value="1"/>
</dbReference>
<comment type="pathway">
    <text evidence="1">Carbohydrate metabolism; tricarboxylic acid cycle.</text>
</comment>
<accession>A0A543PQ15</accession>
<dbReference type="FunFam" id="1.10.230.10:FF:000007">
    <property type="entry name" value="Citrate synthase"/>
    <property type="match status" value="1"/>
</dbReference>
<dbReference type="Gene3D" id="1.10.580.10">
    <property type="entry name" value="Citrate Synthase, domain 1"/>
    <property type="match status" value="1"/>
</dbReference>
<dbReference type="Proteomes" id="UP000320085">
    <property type="component" value="Unassembled WGS sequence"/>
</dbReference>
<feature type="active site" evidence="6">
    <location>
        <position position="280"/>
    </location>
</feature>
<dbReference type="EMBL" id="VFQF01000002">
    <property type="protein sequence ID" value="TQN46170.1"/>
    <property type="molecule type" value="Genomic_DNA"/>
</dbReference>
<protein>
    <recommendedName>
        <fullName evidence="5">Citrate synthase</fullName>
    </recommendedName>
</protein>
<dbReference type="GO" id="GO:0006099">
    <property type="term" value="P:tricarboxylic acid cycle"/>
    <property type="evidence" value="ECO:0007669"/>
    <property type="project" value="UniProtKB-UniPathway"/>
</dbReference>
<feature type="active site" evidence="6">
    <location>
        <position position="333"/>
    </location>
</feature>
<comment type="caution">
    <text evidence="9">The sequence shown here is derived from an EMBL/GenBank/DDBJ whole genome shotgun (WGS) entry which is preliminary data.</text>
</comment>
<dbReference type="OrthoDB" id="9800864at2"/>
<dbReference type="InterPro" id="IPR016143">
    <property type="entry name" value="Citrate_synth-like_sm_a-sub"/>
</dbReference>